<sequence length="232" mass="26940">MQANIHDYYSDNFILIDLSKRRLRDVATVNEALDEVLPRVNKELTLAARKDEGVEEEKEAKQRDYSVIGINMAYNEIDFVMEGENRDKLIEIVIERVQRVFSEANEGVKEEDVPIREIYLSVNDIEEIPPCLTMVKNTLEKLILSRNAIKWAESSETLKSLVNLRHLELQGNLIKRIQYEDINALEKLEYLSLSCNKLETVEGMPEWPNLKFLGLFGNYLGEEYDEPNPEFV</sequence>
<dbReference type="AlphaFoldDB" id="A0AAD2D220"/>
<evidence type="ECO:0000256" key="1">
    <source>
        <dbReference type="ARBA" id="ARBA00022614"/>
    </source>
</evidence>
<name>A0AAD2D220_EUPCR</name>
<dbReference type="InterPro" id="IPR001611">
    <property type="entry name" value="Leu-rich_rpt"/>
</dbReference>
<evidence type="ECO:0000313" key="3">
    <source>
        <dbReference type="EMBL" id="CAI2378034.1"/>
    </source>
</evidence>
<dbReference type="PROSITE" id="PS51450">
    <property type="entry name" value="LRR"/>
    <property type="match status" value="1"/>
</dbReference>
<keyword evidence="4" id="KW-1185">Reference proteome</keyword>
<gene>
    <name evidence="3" type="ORF">ECRASSUSDP1_LOCUS19425</name>
</gene>
<organism evidence="3 4">
    <name type="scientific">Euplotes crassus</name>
    <dbReference type="NCBI Taxonomy" id="5936"/>
    <lineage>
        <taxon>Eukaryota</taxon>
        <taxon>Sar</taxon>
        <taxon>Alveolata</taxon>
        <taxon>Ciliophora</taxon>
        <taxon>Intramacronucleata</taxon>
        <taxon>Spirotrichea</taxon>
        <taxon>Hypotrichia</taxon>
        <taxon>Euplotida</taxon>
        <taxon>Euplotidae</taxon>
        <taxon>Moneuplotes</taxon>
    </lineage>
</organism>
<dbReference type="Pfam" id="PF13855">
    <property type="entry name" value="LRR_8"/>
    <property type="match status" value="1"/>
</dbReference>
<dbReference type="SUPFAM" id="SSF52075">
    <property type="entry name" value="Outer arm dynein light chain 1"/>
    <property type="match status" value="1"/>
</dbReference>
<keyword evidence="2" id="KW-0677">Repeat</keyword>
<evidence type="ECO:0000256" key="2">
    <source>
        <dbReference type="ARBA" id="ARBA00022737"/>
    </source>
</evidence>
<dbReference type="PANTHER" id="PTHR18849">
    <property type="entry name" value="LEUCINE RICH REPEAT PROTEIN"/>
    <property type="match status" value="1"/>
</dbReference>
<dbReference type="InterPro" id="IPR032675">
    <property type="entry name" value="LRR_dom_sf"/>
</dbReference>
<accession>A0AAD2D220</accession>
<dbReference type="Proteomes" id="UP001295684">
    <property type="component" value="Unassembled WGS sequence"/>
</dbReference>
<dbReference type="Gene3D" id="3.80.10.10">
    <property type="entry name" value="Ribonuclease Inhibitor"/>
    <property type="match status" value="1"/>
</dbReference>
<evidence type="ECO:0000313" key="4">
    <source>
        <dbReference type="Proteomes" id="UP001295684"/>
    </source>
</evidence>
<dbReference type="SMART" id="SM00365">
    <property type="entry name" value="LRR_SD22"/>
    <property type="match status" value="2"/>
</dbReference>
<dbReference type="PANTHER" id="PTHR18849:SF0">
    <property type="entry name" value="CILIA- AND FLAGELLA-ASSOCIATED PROTEIN 410-RELATED"/>
    <property type="match status" value="1"/>
</dbReference>
<dbReference type="EMBL" id="CAMPGE010019720">
    <property type="protein sequence ID" value="CAI2378034.1"/>
    <property type="molecule type" value="Genomic_DNA"/>
</dbReference>
<protein>
    <submittedName>
        <fullName evidence="3">Uncharacterized protein</fullName>
    </submittedName>
</protein>
<proteinExistence type="predicted"/>
<comment type="caution">
    <text evidence="3">The sequence shown here is derived from an EMBL/GenBank/DDBJ whole genome shotgun (WGS) entry which is preliminary data.</text>
</comment>
<keyword evidence="1" id="KW-0433">Leucine-rich repeat</keyword>
<reference evidence="3" key="1">
    <citation type="submission" date="2023-07" db="EMBL/GenBank/DDBJ databases">
        <authorList>
            <consortium name="AG Swart"/>
            <person name="Singh M."/>
            <person name="Singh A."/>
            <person name="Seah K."/>
            <person name="Emmerich C."/>
        </authorList>
    </citation>
    <scope>NUCLEOTIDE SEQUENCE</scope>
    <source>
        <strain evidence="3">DP1</strain>
    </source>
</reference>